<evidence type="ECO:0000313" key="3">
    <source>
        <dbReference type="EMBL" id="KAB2627522.1"/>
    </source>
</evidence>
<dbReference type="AlphaFoldDB" id="A0A5N5HN30"/>
<reference evidence="3 4" key="3">
    <citation type="submission" date="2019-11" db="EMBL/GenBank/DDBJ databases">
        <title>A de novo genome assembly of a pear dwarfing rootstock.</title>
        <authorList>
            <person name="Wang F."/>
            <person name="Wang J."/>
            <person name="Li S."/>
            <person name="Zhang Y."/>
            <person name="Fang M."/>
            <person name="Ma L."/>
            <person name="Zhao Y."/>
            <person name="Jiang S."/>
        </authorList>
    </citation>
    <scope>NUCLEOTIDE SEQUENCE [LARGE SCALE GENOMIC DNA]</scope>
    <source>
        <strain evidence="3">S2</strain>
        <tissue evidence="3">Leaf</tissue>
    </source>
</reference>
<evidence type="ECO:0000259" key="2">
    <source>
        <dbReference type="Pfam" id="PF23282"/>
    </source>
</evidence>
<dbReference type="Pfam" id="PF23282">
    <property type="entry name" value="WHD_ROQ1"/>
    <property type="match status" value="1"/>
</dbReference>
<accession>A0A5N5HN30</accession>
<reference evidence="3 4" key="1">
    <citation type="submission" date="2019-09" db="EMBL/GenBank/DDBJ databases">
        <authorList>
            <person name="Ou C."/>
        </authorList>
    </citation>
    <scope>NUCLEOTIDE SEQUENCE [LARGE SCALE GENOMIC DNA]</scope>
    <source>
        <strain evidence="3">S2</strain>
        <tissue evidence="3">Leaf</tissue>
    </source>
</reference>
<keyword evidence="1" id="KW-0677">Repeat</keyword>
<dbReference type="InterPro" id="IPR044974">
    <property type="entry name" value="Disease_R_plants"/>
</dbReference>
<comment type="caution">
    <text evidence="3">The sequence shown here is derived from an EMBL/GenBank/DDBJ whole genome shotgun (WGS) entry which is preliminary data.</text>
</comment>
<dbReference type="EMBL" id="SMOL01000157">
    <property type="protein sequence ID" value="KAB2627522.1"/>
    <property type="molecule type" value="Genomic_DNA"/>
</dbReference>
<proteinExistence type="predicted"/>
<organism evidence="3 4">
    <name type="scientific">Pyrus ussuriensis x Pyrus communis</name>
    <dbReference type="NCBI Taxonomy" id="2448454"/>
    <lineage>
        <taxon>Eukaryota</taxon>
        <taxon>Viridiplantae</taxon>
        <taxon>Streptophyta</taxon>
        <taxon>Embryophyta</taxon>
        <taxon>Tracheophyta</taxon>
        <taxon>Spermatophyta</taxon>
        <taxon>Magnoliopsida</taxon>
        <taxon>eudicotyledons</taxon>
        <taxon>Gunneridae</taxon>
        <taxon>Pentapetalae</taxon>
        <taxon>rosids</taxon>
        <taxon>fabids</taxon>
        <taxon>Rosales</taxon>
        <taxon>Rosaceae</taxon>
        <taxon>Amygdaloideae</taxon>
        <taxon>Maleae</taxon>
        <taxon>Pyrus</taxon>
    </lineage>
</organism>
<dbReference type="Proteomes" id="UP000327157">
    <property type="component" value="Chromosome 2"/>
</dbReference>
<dbReference type="PANTHER" id="PTHR11017">
    <property type="entry name" value="LEUCINE-RICH REPEAT-CONTAINING PROTEIN"/>
    <property type="match status" value="1"/>
</dbReference>
<dbReference type="InterPro" id="IPR058192">
    <property type="entry name" value="WHD_ROQ1-like"/>
</dbReference>
<evidence type="ECO:0000313" key="4">
    <source>
        <dbReference type="Proteomes" id="UP000327157"/>
    </source>
</evidence>
<sequence length="116" mass="13203">MNRVMKILDRYDLDTKIEIGELQDQCLVTVGKEGNLMMHGLIRDTGREIVRAKSPNILGKRCRLWDREDVKRVLTTKSGREEVEGLALDLSECPKPSFSTEAFRGMLGLRLLNSRA</sequence>
<dbReference type="OrthoDB" id="1748383at2759"/>
<protein>
    <submittedName>
        <fullName evidence="3">TMV resistance protein N-like</fullName>
    </submittedName>
</protein>
<keyword evidence="4" id="KW-1185">Reference proteome</keyword>
<dbReference type="PANTHER" id="PTHR11017:SF575">
    <property type="entry name" value="ADP-RIBOSYL CYCLASE_CYCLIC ADP-RIBOSE HYDROLASE"/>
    <property type="match status" value="1"/>
</dbReference>
<dbReference type="GO" id="GO:0006952">
    <property type="term" value="P:defense response"/>
    <property type="evidence" value="ECO:0007669"/>
    <property type="project" value="InterPro"/>
</dbReference>
<evidence type="ECO:0000256" key="1">
    <source>
        <dbReference type="ARBA" id="ARBA00022737"/>
    </source>
</evidence>
<feature type="domain" description="Disease resistance protein Roq1-like winged-helix" evidence="2">
    <location>
        <begin position="2"/>
        <end position="54"/>
    </location>
</feature>
<reference evidence="4" key="2">
    <citation type="submission" date="2019-10" db="EMBL/GenBank/DDBJ databases">
        <title>A de novo genome assembly of a pear dwarfing rootstock.</title>
        <authorList>
            <person name="Wang F."/>
            <person name="Wang J."/>
            <person name="Li S."/>
            <person name="Zhang Y."/>
            <person name="Fang M."/>
            <person name="Ma L."/>
            <person name="Zhao Y."/>
            <person name="Jiang S."/>
        </authorList>
    </citation>
    <scope>NUCLEOTIDE SEQUENCE [LARGE SCALE GENOMIC DNA]</scope>
</reference>
<name>A0A5N5HN30_9ROSA</name>
<gene>
    <name evidence="3" type="ORF">D8674_021140</name>
</gene>